<dbReference type="FunFam" id="3.80.10.10:FF:000662">
    <property type="entry name" value="NACHT, LRR and PYD domains-containing protein 2"/>
    <property type="match status" value="1"/>
</dbReference>
<dbReference type="Gene3D" id="1.10.533.10">
    <property type="entry name" value="Death Domain, Fas"/>
    <property type="match status" value="1"/>
</dbReference>
<keyword evidence="13" id="KW-1185">Reference proteome</keyword>
<comment type="subcellular location">
    <subcellularLocation>
        <location evidence="1">Cytoplasm</location>
    </subcellularLocation>
</comment>
<comment type="caution">
    <text evidence="12">The sequence shown here is derived from an EMBL/GenBank/DDBJ whole genome shotgun (WGS) entry which is preliminary data.</text>
</comment>
<evidence type="ECO:0000256" key="3">
    <source>
        <dbReference type="ARBA" id="ARBA00022490"/>
    </source>
</evidence>
<dbReference type="GO" id="GO:1901223">
    <property type="term" value="P:negative regulation of non-canonical NF-kappaB signal transduction"/>
    <property type="evidence" value="ECO:0007669"/>
    <property type="project" value="UniProtKB-ARBA"/>
</dbReference>
<evidence type="ECO:0000259" key="10">
    <source>
        <dbReference type="PROSITE" id="PS50824"/>
    </source>
</evidence>
<dbReference type="InterPro" id="IPR004020">
    <property type="entry name" value="DAPIN"/>
</dbReference>
<dbReference type="GO" id="GO:0002376">
    <property type="term" value="P:immune system process"/>
    <property type="evidence" value="ECO:0007669"/>
    <property type="project" value="UniProtKB-KW"/>
</dbReference>
<dbReference type="GO" id="GO:0005524">
    <property type="term" value="F:ATP binding"/>
    <property type="evidence" value="ECO:0007669"/>
    <property type="project" value="UniProtKB-KW"/>
</dbReference>
<dbReference type="InterPro" id="IPR041075">
    <property type="entry name" value="NOD1/2_WH"/>
</dbReference>
<reference evidence="12 13" key="1">
    <citation type="journal article" date="2020" name="Nature">
        <title>Six reference-quality genomes reveal evolution of bat adaptations.</title>
        <authorList>
            <person name="Jebb D."/>
            <person name="Huang Z."/>
            <person name="Pippel M."/>
            <person name="Hughes G.M."/>
            <person name="Lavrichenko K."/>
            <person name="Devanna P."/>
            <person name="Winkler S."/>
            <person name="Jermiin L.S."/>
            <person name="Skirmuntt E.C."/>
            <person name="Katzourakis A."/>
            <person name="Burkitt-Gray L."/>
            <person name="Ray D.A."/>
            <person name="Sullivan K.A.M."/>
            <person name="Roscito J.G."/>
            <person name="Kirilenko B.M."/>
            <person name="Davalos L.M."/>
            <person name="Corthals A.P."/>
            <person name="Power M.L."/>
            <person name="Jones G."/>
            <person name="Ransome R.D."/>
            <person name="Dechmann D.K.N."/>
            <person name="Locatelli A.G."/>
            <person name="Puechmaille S.J."/>
            <person name="Fedrigo O."/>
            <person name="Jarvis E.D."/>
            <person name="Hiller M."/>
            <person name="Vernes S.C."/>
            <person name="Myers E.W."/>
            <person name="Teeling E.C."/>
        </authorList>
    </citation>
    <scope>NUCLEOTIDE SEQUENCE [LARGE SCALE GENOMIC DNA]</scope>
    <source>
        <strain evidence="12">MRouAeg1</strain>
        <tissue evidence="12">Muscle</tissue>
    </source>
</reference>
<dbReference type="Pfam" id="PF05729">
    <property type="entry name" value="NACHT"/>
    <property type="match status" value="1"/>
</dbReference>
<name>A0A7J8CJU2_ROUAE</name>
<dbReference type="GO" id="GO:0032651">
    <property type="term" value="P:regulation of interleukin-1 beta production"/>
    <property type="evidence" value="ECO:0007669"/>
    <property type="project" value="UniProtKB-ARBA"/>
</dbReference>
<feature type="compositionally biased region" description="Basic and acidic residues" evidence="9">
    <location>
        <begin position="1038"/>
        <end position="1049"/>
    </location>
</feature>
<dbReference type="InterPro" id="IPR011029">
    <property type="entry name" value="DEATH-like_dom_sf"/>
</dbReference>
<accession>A0A7J8CJU2</accession>
<dbReference type="PROSITE" id="PS50824">
    <property type="entry name" value="DAPIN"/>
    <property type="match status" value="1"/>
</dbReference>
<feature type="domain" description="Pyrin" evidence="10">
    <location>
        <begin position="1"/>
        <end position="98"/>
    </location>
</feature>
<dbReference type="PANTHER" id="PTHR45690">
    <property type="entry name" value="NACHT, LRR AND PYD DOMAINS-CONTAINING PROTEIN 12"/>
    <property type="match status" value="1"/>
</dbReference>
<feature type="region of interest" description="Disordered" evidence="9">
    <location>
        <begin position="139"/>
        <end position="160"/>
    </location>
</feature>
<keyword evidence="3" id="KW-0963">Cytoplasm</keyword>
<dbReference type="GO" id="GO:0005829">
    <property type="term" value="C:cytosol"/>
    <property type="evidence" value="ECO:0007669"/>
    <property type="project" value="UniProtKB-ARBA"/>
</dbReference>
<dbReference type="GO" id="GO:0050727">
    <property type="term" value="P:regulation of inflammatory response"/>
    <property type="evidence" value="ECO:0007669"/>
    <property type="project" value="TreeGrafter"/>
</dbReference>
<keyword evidence="7" id="KW-0067">ATP-binding</keyword>
<feature type="domain" description="NACHT" evidence="11">
    <location>
        <begin position="205"/>
        <end position="407"/>
    </location>
</feature>
<sequence length="1059" mass="118208">MVPSAQLDFSLQLLLQQLDQAELSKFKSLLRMLCPKDELENIPQMEVDEADGKQLAEILTNRCASNWVEMVAIQIFDMMDKTDLSQRAKDELREAALKSLQENKPLSLGKTQTKEPKCVYLEEIQQHLEKDKELELTKVQGEDVKNPGEAKEGLEGEKPDKQDEYRSILKNFWPGASDDVHIVTQRYERLIPFCNPEMLAGPFPYTVVLHGPAGVGKTTLAKKVMLDWTRDSLTKTLSPAFYLSCKELNRRGTCTFVELISKNPPDAREAVPEARAPAQKLLFVVDGFDELRVPSGSLIQDICSDWNMRKPAHVLLGSLLKRQLSPQATLLVTTRPGALPELRRLLDQPLLVEVEGLSEPDRTASILKHFEDEGQVLRALALMQSHPGLWRLGTAPAVCGVLCTYLKLQLEHGEDPAATCRTTTALFLRFLCDQFTPAPRGRPSPAPLQAACLLAAGGMWARTSVFDAEDLAELGLAEAALCPLLDAEVLHKDADSAGCYSFVHLSIQQFLAAVFYILEDEDGEGAVCRHGSNIRDAQELFSKEERLKNPSLAHVARFLFGLANERMAGELETTFGCRVTTGVAQELLNSEPFWAMDLSEVMHCLHESQEELLVRDAMDHVSEVSLHVKTRMDLVHSSFCLRHCQNLQKILLQVEKGIFLESDTALESDAPVERSKNDQHTLPFWVDLCSMFGSNKNLVFLDISQSFLSTSSVRILCEKIASATHNIQKVVLKNVSPADAYQKFCIIFRGYETLTHLTLQGNDQNNMLPPLCEVLRHPKCNLKYLRLVSCSATTQQWADLSSSLEINQSLMYLNLMANELLDEGAKLLYMTLRHPKCFLQRLLLEDCDLTGACCKELSSALIVNQRLTHLCLAKNPLGDHGVKLLCEGLSYPECQLQTLVLSYCNITSDGCINLSVLLQQNSNLTHLDLGLNHIGITGLKFLCKSLKTPLCNLRCLWLWGCGITPLSCADLSSALSSNQNLITLDLGQNSLGCSGVKILCDALKRLSCPLRTLRLKIDKSDAQLQKLLEEIKESNPHLTIERDNQDPKNKRPSSHDFIF</sequence>
<dbReference type="Pfam" id="PF17779">
    <property type="entry name" value="WHD_NOD2"/>
    <property type="match status" value="1"/>
</dbReference>
<dbReference type="SMART" id="SM00368">
    <property type="entry name" value="LRR_RI"/>
    <property type="match status" value="8"/>
</dbReference>
<dbReference type="PANTHER" id="PTHR45690:SF14">
    <property type="entry name" value="NACHT, LRR AND PYD DOMAINS-CONTAINING PROTEIN 2"/>
    <property type="match status" value="1"/>
</dbReference>
<comment type="similarity">
    <text evidence="2">Belongs to the NLRP family.</text>
</comment>
<evidence type="ECO:0000256" key="4">
    <source>
        <dbReference type="ARBA" id="ARBA00022614"/>
    </source>
</evidence>
<evidence type="ECO:0000256" key="9">
    <source>
        <dbReference type="SAM" id="MobiDB-lite"/>
    </source>
</evidence>
<dbReference type="InterPro" id="IPR050637">
    <property type="entry name" value="NLRP_innate_immun_reg"/>
</dbReference>
<dbReference type="Gene3D" id="3.40.50.300">
    <property type="entry name" value="P-loop containing nucleotide triphosphate hydrolases"/>
    <property type="match status" value="1"/>
</dbReference>
<gene>
    <name evidence="12" type="ORF">HJG63_014208</name>
</gene>
<evidence type="ECO:0000256" key="6">
    <source>
        <dbReference type="ARBA" id="ARBA00022741"/>
    </source>
</evidence>
<dbReference type="InterPro" id="IPR027417">
    <property type="entry name" value="P-loop_NTPase"/>
</dbReference>
<dbReference type="PROSITE" id="PS51450">
    <property type="entry name" value="LRR"/>
    <property type="match status" value="1"/>
</dbReference>
<evidence type="ECO:0000256" key="8">
    <source>
        <dbReference type="ARBA" id="ARBA00022859"/>
    </source>
</evidence>
<feature type="region of interest" description="Disordered" evidence="9">
    <location>
        <begin position="1038"/>
        <end position="1059"/>
    </location>
</feature>
<dbReference type="InterPro" id="IPR032675">
    <property type="entry name" value="LRR_dom_sf"/>
</dbReference>
<dbReference type="Proteomes" id="UP000593571">
    <property type="component" value="Unassembled WGS sequence"/>
</dbReference>
<dbReference type="AlphaFoldDB" id="A0A7J8CJU2"/>
<dbReference type="InterPro" id="IPR041267">
    <property type="entry name" value="NLRP_HD2"/>
</dbReference>
<dbReference type="Pfam" id="PF13516">
    <property type="entry name" value="LRR_6"/>
    <property type="match status" value="4"/>
</dbReference>
<dbReference type="SMART" id="SM01289">
    <property type="entry name" value="PYRIN"/>
    <property type="match status" value="1"/>
</dbReference>
<evidence type="ECO:0000256" key="5">
    <source>
        <dbReference type="ARBA" id="ARBA00022737"/>
    </source>
</evidence>
<evidence type="ECO:0000256" key="2">
    <source>
        <dbReference type="ARBA" id="ARBA00008665"/>
    </source>
</evidence>
<dbReference type="FunFam" id="1.10.533.10:FF:000067">
    <property type="entry name" value="NLR family pyrin domain containing 2"/>
    <property type="match status" value="1"/>
</dbReference>
<dbReference type="SUPFAM" id="SSF52047">
    <property type="entry name" value="RNI-like"/>
    <property type="match status" value="1"/>
</dbReference>
<evidence type="ECO:0000256" key="1">
    <source>
        <dbReference type="ARBA" id="ARBA00004496"/>
    </source>
</evidence>
<evidence type="ECO:0000313" key="12">
    <source>
        <dbReference type="EMBL" id="KAF6411128.1"/>
    </source>
</evidence>
<evidence type="ECO:0000259" key="11">
    <source>
        <dbReference type="PROSITE" id="PS50837"/>
    </source>
</evidence>
<keyword evidence="5" id="KW-0677">Repeat</keyword>
<dbReference type="InterPro" id="IPR007111">
    <property type="entry name" value="NACHT_NTPase"/>
</dbReference>
<keyword evidence="8" id="KW-0391">Immunity</keyword>
<dbReference type="InterPro" id="IPR001611">
    <property type="entry name" value="Leu-rich_rpt"/>
</dbReference>
<dbReference type="PROSITE" id="PS50837">
    <property type="entry name" value="NACHT"/>
    <property type="match status" value="1"/>
</dbReference>
<dbReference type="Pfam" id="PF17776">
    <property type="entry name" value="NLRC4_HD2"/>
    <property type="match status" value="1"/>
</dbReference>
<organism evidence="12 13">
    <name type="scientific">Rousettus aegyptiacus</name>
    <name type="common">Egyptian fruit bat</name>
    <name type="synonym">Pteropus aegyptiacus</name>
    <dbReference type="NCBI Taxonomy" id="9407"/>
    <lineage>
        <taxon>Eukaryota</taxon>
        <taxon>Metazoa</taxon>
        <taxon>Chordata</taxon>
        <taxon>Craniata</taxon>
        <taxon>Vertebrata</taxon>
        <taxon>Euteleostomi</taxon>
        <taxon>Mammalia</taxon>
        <taxon>Eutheria</taxon>
        <taxon>Laurasiatheria</taxon>
        <taxon>Chiroptera</taxon>
        <taxon>Yinpterochiroptera</taxon>
        <taxon>Pteropodoidea</taxon>
        <taxon>Pteropodidae</taxon>
        <taxon>Rousettinae</taxon>
        <taxon>Rousettus</taxon>
    </lineage>
</organism>
<evidence type="ECO:0000313" key="13">
    <source>
        <dbReference type="Proteomes" id="UP000593571"/>
    </source>
</evidence>
<dbReference type="EMBL" id="JACASE010000014">
    <property type="protein sequence ID" value="KAF6411128.1"/>
    <property type="molecule type" value="Genomic_DNA"/>
</dbReference>
<dbReference type="SUPFAM" id="SSF52540">
    <property type="entry name" value="P-loop containing nucleoside triphosphate hydrolases"/>
    <property type="match status" value="1"/>
</dbReference>
<proteinExistence type="inferred from homology"/>
<dbReference type="Gene3D" id="3.80.10.10">
    <property type="entry name" value="Ribonuclease Inhibitor"/>
    <property type="match status" value="2"/>
</dbReference>
<keyword evidence="4" id="KW-0433">Leucine-rich repeat</keyword>
<protein>
    <submittedName>
        <fullName evidence="12">NLR family pyrin domain containing 2</fullName>
    </submittedName>
</protein>
<dbReference type="CDD" id="cd08320">
    <property type="entry name" value="Pyrin_NALPs"/>
    <property type="match status" value="1"/>
</dbReference>
<keyword evidence="6" id="KW-0547">Nucleotide-binding</keyword>
<dbReference type="SUPFAM" id="SSF47986">
    <property type="entry name" value="DEATH domain"/>
    <property type="match status" value="1"/>
</dbReference>
<evidence type="ECO:0000256" key="7">
    <source>
        <dbReference type="ARBA" id="ARBA00022840"/>
    </source>
</evidence>
<dbReference type="Pfam" id="PF02758">
    <property type="entry name" value="PYRIN"/>
    <property type="match status" value="1"/>
</dbReference>